<keyword evidence="6" id="KW-0694">RNA-binding</keyword>
<accession>A0ABV6ZZI9</accession>
<dbReference type="HAMAP" id="MF_00362">
    <property type="entry name" value="Ribosomal_uL10"/>
    <property type="match status" value="1"/>
</dbReference>
<protein>
    <recommendedName>
        <fullName evidence="5 6">Large ribosomal subunit protein uL10</fullName>
    </recommendedName>
</protein>
<evidence type="ECO:0000256" key="1">
    <source>
        <dbReference type="ARBA" id="ARBA00002633"/>
    </source>
</evidence>
<evidence type="ECO:0000313" key="7">
    <source>
        <dbReference type="EMBL" id="MFC2926742.1"/>
    </source>
</evidence>
<evidence type="ECO:0000256" key="5">
    <source>
        <dbReference type="ARBA" id="ARBA00035202"/>
    </source>
</evidence>
<dbReference type="Gene3D" id="6.10.250.290">
    <property type="match status" value="1"/>
</dbReference>
<comment type="subunit">
    <text evidence="6">Part of the ribosomal stalk of the 50S ribosomal subunit. The N-terminus interacts with L11 and the large rRNA to form the base of the stalk. The C-terminus forms an elongated spine to which L12 dimers bind in a sequential fashion forming a multimeric L10(L12)X complex.</text>
</comment>
<dbReference type="InterPro" id="IPR043141">
    <property type="entry name" value="Ribosomal_uL10-like_sf"/>
</dbReference>
<dbReference type="NCBIfam" id="NF000955">
    <property type="entry name" value="PRK00099.1-1"/>
    <property type="match status" value="1"/>
</dbReference>
<keyword evidence="3 6" id="KW-0689">Ribosomal protein</keyword>
<dbReference type="Pfam" id="PF00466">
    <property type="entry name" value="Ribosomal_L10"/>
    <property type="match status" value="1"/>
</dbReference>
<dbReference type="CDD" id="cd05797">
    <property type="entry name" value="Ribosomal_L10"/>
    <property type="match status" value="1"/>
</dbReference>
<proteinExistence type="inferred from homology"/>
<dbReference type="InterPro" id="IPR047865">
    <property type="entry name" value="Ribosomal_uL10_bac_type"/>
</dbReference>
<dbReference type="InterPro" id="IPR022973">
    <property type="entry name" value="Ribosomal_uL10_bac"/>
</dbReference>
<evidence type="ECO:0000256" key="4">
    <source>
        <dbReference type="ARBA" id="ARBA00023274"/>
    </source>
</evidence>
<dbReference type="InterPro" id="IPR002363">
    <property type="entry name" value="Ribosomal_uL10_CS_bac"/>
</dbReference>
<keyword evidence="6" id="KW-0699">rRNA-binding</keyword>
<evidence type="ECO:0000256" key="2">
    <source>
        <dbReference type="ARBA" id="ARBA00008889"/>
    </source>
</evidence>
<evidence type="ECO:0000313" key="8">
    <source>
        <dbReference type="Proteomes" id="UP001595379"/>
    </source>
</evidence>
<comment type="function">
    <text evidence="1 6">Forms part of the ribosomal stalk, playing a central role in the interaction of the ribosome with GTP-bound translation factors.</text>
</comment>
<gene>
    <name evidence="6 7" type="primary">rplJ</name>
    <name evidence="7" type="ORF">ACFOOR_11555</name>
</gene>
<dbReference type="Proteomes" id="UP001595379">
    <property type="component" value="Unassembled WGS sequence"/>
</dbReference>
<keyword evidence="4 6" id="KW-0687">Ribonucleoprotein</keyword>
<dbReference type="EMBL" id="JBHRSV010000022">
    <property type="protein sequence ID" value="MFC2926742.1"/>
    <property type="molecule type" value="Genomic_DNA"/>
</dbReference>
<comment type="similarity">
    <text evidence="2 6">Belongs to the universal ribosomal protein uL10 family.</text>
</comment>
<dbReference type="Gene3D" id="3.30.70.1730">
    <property type="match status" value="1"/>
</dbReference>
<name>A0ABV6ZZI9_9PROT</name>
<dbReference type="RefSeq" id="WP_343165749.1">
    <property type="nucleotide sequence ID" value="NZ_JBHRSV010000022.1"/>
</dbReference>
<dbReference type="SUPFAM" id="SSF160369">
    <property type="entry name" value="Ribosomal protein L10-like"/>
    <property type="match status" value="1"/>
</dbReference>
<dbReference type="PANTHER" id="PTHR11560">
    <property type="entry name" value="39S RIBOSOMAL PROTEIN L10, MITOCHONDRIAL"/>
    <property type="match status" value="1"/>
</dbReference>
<evidence type="ECO:0000256" key="3">
    <source>
        <dbReference type="ARBA" id="ARBA00022980"/>
    </source>
</evidence>
<evidence type="ECO:0000256" key="6">
    <source>
        <dbReference type="HAMAP-Rule" id="MF_00362"/>
    </source>
</evidence>
<reference evidence="8" key="1">
    <citation type="journal article" date="2019" name="Int. J. Syst. Evol. Microbiol.">
        <title>The Global Catalogue of Microorganisms (GCM) 10K type strain sequencing project: providing services to taxonomists for standard genome sequencing and annotation.</title>
        <authorList>
            <consortium name="The Broad Institute Genomics Platform"/>
            <consortium name="The Broad Institute Genome Sequencing Center for Infectious Disease"/>
            <person name="Wu L."/>
            <person name="Ma J."/>
        </authorList>
    </citation>
    <scope>NUCLEOTIDE SEQUENCE [LARGE SCALE GENOMIC DNA]</scope>
    <source>
        <strain evidence="8">KCTC 52487</strain>
    </source>
</reference>
<dbReference type="GO" id="GO:0005840">
    <property type="term" value="C:ribosome"/>
    <property type="evidence" value="ECO:0007669"/>
    <property type="project" value="UniProtKB-KW"/>
</dbReference>
<organism evidence="7 8">
    <name type="scientific">Hyphobacterium vulgare</name>
    <dbReference type="NCBI Taxonomy" id="1736751"/>
    <lineage>
        <taxon>Bacteria</taxon>
        <taxon>Pseudomonadati</taxon>
        <taxon>Pseudomonadota</taxon>
        <taxon>Alphaproteobacteria</taxon>
        <taxon>Maricaulales</taxon>
        <taxon>Maricaulaceae</taxon>
        <taxon>Hyphobacterium</taxon>
    </lineage>
</organism>
<dbReference type="PROSITE" id="PS01109">
    <property type="entry name" value="RIBOSOMAL_L10"/>
    <property type="match status" value="1"/>
</dbReference>
<comment type="caution">
    <text evidence="7">The sequence shown here is derived from an EMBL/GenBank/DDBJ whole genome shotgun (WGS) entry which is preliminary data.</text>
</comment>
<keyword evidence="8" id="KW-1185">Reference proteome</keyword>
<sequence length="170" mass="17492">MERAQKAEAVEVLKGIFAESGAVVVGHYTGLTVAEMTSLRVKLREAGGQLKVVKNRLAKIALQGNAAESVGDLFTGPVAIAFSVDPVAAPKAAVNFAKENDKFVILGGMMGETVLNEGGVKSLASLPSLDELRGKLVGLIQAPATKVAGVVQAPAAQLARVINAYAQKAA</sequence>
<dbReference type="InterPro" id="IPR001790">
    <property type="entry name" value="Ribosomal_uL10"/>
</dbReference>